<sequence>MGGMREDIRRGEVAAVRLAGGVSLGDALAVADPGEWLALDAGARMVAWYRAEALPEWECVAPLPADLAGLDESRLALALCHRDGRVRERAVRRSGAYPGLLPLIVIRATDWAQPVREGARELLRAALDVDAAVALAPLILLVGRRERGAFGVDLLGEVLRGVSGERLVPLCTAADRTVRRFAYRLAVEERLLSPAQLARAAARDTDAVVQTLCAEAALKAVPADADDDVLQPLLAARNPRARSAGVTALRRVGRAAEAERFLVDRSAVVRACARYVVRRLGGDPLPLYRGRCSDPGDPALPPGAVIGLAECGERADAGMLWPLLAHPVPAVRARAVAGLRVLDVSDVARLRPLLDDSDPGVVGETAVSLLPSARRLPSEWLMERIGVRWPRHVRTAAFRLLCAGPGIVPLRAAVELLDDADPKLRGRAEQAVRRWHPSADVPRGEAEVAALLDRCERLFDEYVLRRKKWEAGLSHPS</sequence>
<dbReference type="EMBL" id="BAAAZY010000031">
    <property type="protein sequence ID" value="GAA4087068.1"/>
    <property type="molecule type" value="Genomic_DNA"/>
</dbReference>
<comment type="caution">
    <text evidence="1">The sequence shown here is derived from an EMBL/GenBank/DDBJ whole genome shotgun (WGS) entry which is preliminary data.</text>
</comment>
<name>A0ABP7WEA4_9ACTN</name>
<organism evidence="1 2">
    <name type="scientific">Streptomyces shaanxiensis</name>
    <dbReference type="NCBI Taxonomy" id="653357"/>
    <lineage>
        <taxon>Bacteria</taxon>
        <taxon>Bacillati</taxon>
        <taxon>Actinomycetota</taxon>
        <taxon>Actinomycetes</taxon>
        <taxon>Kitasatosporales</taxon>
        <taxon>Streptomycetaceae</taxon>
        <taxon>Streptomyces</taxon>
    </lineage>
</organism>
<evidence type="ECO:0000313" key="1">
    <source>
        <dbReference type="EMBL" id="GAA4087068.1"/>
    </source>
</evidence>
<proteinExistence type="predicted"/>
<accession>A0ABP7WEA4</accession>
<dbReference type="InterPro" id="IPR011989">
    <property type="entry name" value="ARM-like"/>
</dbReference>
<keyword evidence="2" id="KW-1185">Reference proteome</keyword>
<reference evidence="2" key="1">
    <citation type="journal article" date="2019" name="Int. J. Syst. Evol. Microbiol.">
        <title>The Global Catalogue of Microorganisms (GCM) 10K type strain sequencing project: providing services to taxonomists for standard genome sequencing and annotation.</title>
        <authorList>
            <consortium name="The Broad Institute Genomics Platform"/>
            <consortium name="The Broad Institute Genome Sequencing Center for Infectious Disease"/>
            <person name="Wu L."/>
            <person name="Ma J."/>
        </authorList>
    </citation>
    <scope>NUCLEOTIDE SEQUENCE [LARGE SCALE GENOMIC DNA]</scope>
    <source>
        <strain evidence="2">JCM 16925</strain>
    </source>
</reference>
<dbReference type="Proteomes" id="UP001499984">
    <property type="component" value="Unassembled WGS sequence"/>
</dbReference>
<dbReference type="SUPFAM" id="SSF48371">
    <property type="entry name" value="ARM repeat"/>
    <property type="match status" value="1"/>
</dbReference>
<evidence type="ECO:0000313" key="2">
    <source>
        <dbReference type="Proteomes" id="UP001499984"/>
    </source>
</evidence>
<gene>
    <name evidence="1" type="ORF">GCM10022233_82530</name>
</gene>
<protein>
    <recommendedName>
        <fullName evidence="3">HEAT repeat domain-containing protein</fullName>
    </recommendedName>
</protein>
<evidence type="ECO:0008006" key="3">
    <source>
        <dbReference type="Google" id="ProtNLM"/>
    </source>
</evidence>
<dbReference type="InterPro" id="IPR016024">
    <property type="entry name" value="ARM-type_fold"/>
</dbReference>
<dbReference type="Gene3D" id="1.25.10.10">
    <property type="entry name" value="Leucine-rich Repeat Variant"/>
    <property type="match status" value="1"/>
</dbReference>